<evidence type="ECO:0000313" key="1">
    <source>
        <dbReference type="EMBL" id="MFC3146705.1"/>
    </source>
</evidence>
<reference evidence="2" key="1">
    <citation type="journal article" date="2019" name="Int. J. Syst. Evol. Microbiol.">
        <title>The Global Catalogue of Microorganisms (GCM) 10K type strain sequencing project: providing services to taxonomists for standard genome sequencing and annotation.</title>
        <authorList>
            <consortium name="The Broad Institute Genomics Platform"/>
            <consortium name="The Broad Institute Genome Sequencing Center for Infectious Disease"/>
            <person name="Wu L."/>
            <person name="Ma J."/>
        </authorList>
    </citation>
    <scope>NUCLEOTIDE SEQUENCE [LARGE SCALE GENOMIC DNA]</scope>
    <source>
        <strain evidence="2">KCTC 52168</strain>
    </source>
</reference>
<dbReference type="RefSeq" id="WP_377301135.1">
    <property type="nucleotide sequence ID" value="NZ_CP180191.1"/>
</dbReference>
<accession>A0ABV7H379</accession>
<protein>
    <submittedName>
        <fullName evidence="1">Uncharacterized protein</fullName>
    </submittedName>
</protein>
<name>A0ABV7H379_9BURK</name>
<dbReference type="EMBL" id="JBHRTI010000003">
    <property type="protein sequence ID" value="MFC3146705.1"/>
    <property type="molecule type" value="Genomic_DNA"/>
</dbReference>
<comment type="caution">
    <text evidence="1">The sequence shown here is derived from an EMBL/GenBank/DDBJ whole genome shotgun (WGS) entry which is preliminary data.</text>
</comment>
<dbReference type="Proteomes" id="UP001595556">
    <property type="component" value="Unassembled WGS sequence"/>
</dbReference>
<keyword evidence="2" id="KW-1185">Reference proteome</keyword>
<organism evidence="1 2">
    <name type="scientific">Piscinibacterium candidicorallinum</name>
    <dbReference type="NCBI Taxonomy" id="1793872"/>
    <lineage>
        <taxon>Bacteria</taxon>
        <taxon>Pseudomonadati</taxon>
        <taxon>Pseudomonadota</taxon>
        <taxon>Betaproteobacteria</taxon>
        <taxon>Burkholderiales</taxon>
        <taxon>Piscinibacterium</taxon>
    </lineage>
</organism>
<sequence length="167" mass="18167">MQIEEATMTSPVEIASAAAAALAQLSAMIGTVKNASEKVALHDKLHPVQQALHDLQAAQIGLLEENSKLRQQVADRSELVRAKAQYSLQPIDEGKLAYRYEGSAGAPHWACPSCFASDSIMPMIGERYSGTAVKWRCCKCSLSFLTGRAHGPSFDEPINYANGWMTR</sequence>
<evidence type="ECO:0000313" key="2">
    <source>
        <dbReference type="Proteomes" id="UP001595556"/>
    </source>
</evidence>
<proteinExistence type="predicted"/>
<gene>
    <name evidence="1" type="ORF">ACFOEN_03510</name>
</gene>